<protein>
    <submittedName>
        <fullName evidence="1">Uncharacterized protein</fullName>
    </submittedName>
</protein>
<evidence type="ECO:0000313" key="2">
    <source>
        <dbReference type="Proteomes" id="UP001281410"/>
    </source>
</evidence>
<dbReference type="AlphaFoldDB" id="A0AAE0AF79"/>
<name>A0AAE0AF79_9ROSI</name>
<dbReference type="SUPFAM" id="SSF50630">
    <property type="entry name" value="Acid proteases"/>
    <property type="match status" value="1"/>
</dbReference>
<keyword evidence="2" id="KW-1185">Reference proteome</keyword>
<dbReference type="CDD" id="cd00303">
    <property type="entry name" value="retropepsin_like"/>
    <property type="match status" value="1"/>
</dbReference>
<organism evidence="1 2">
    <name type="scientific">Dipteronia sinensis</name>
    <dbReference type="NCBI Taxonomy" id="43782"/>
    <lineage>
        <taxon>Eukaryota</taxon>
        <taxon>Viridiplantae</taxon>
        <taxon>Streptophyta</taxon>
        <taxon>Embryophyta</taxon>
        <taxon>Tracheophyta</taxon>
        <taxon>Spermatophyta</taxon>
        <taxon>Magnoliopsida</taxon>
        <taxon>eudicotyledons</taxon>
        <taxon>Gunneridae</taxon>
        <taxon>Pentapetalae</taxon>
        <taxon>rosids</taxon>
        <taxon>malvids</taxon>
        <taxon>Sapindales</taxon>
        <taxon>Sapindaceae</taxon>
        <taxon>Hippocastanoideae</taxon>
        <taxon>Acereae</taxon>
        <taxon>Dipteronia</taxon>
    </lineage>
</organism>
<dbReference type="InterPro" id="IPR021109">
    <property type="entry name" value="Peptidase_aspartic_dom_sf"/>
</dbReference>
<reference evidence="1" key="1">
    <citation type="journal article" date="2023" name="Plant J.">
        <title>Genome sequences and population genomics provide insights into the demographic history, inbreeding, and mutation load of two 'living fossil' tree species of Dipteronia.</title>
        <authorList>
            <person name="Feng Y."/>
            <person name="Comes H.P."/>
            <person name="Chen J."/>
            <person name="Zhu S."/>
            <person name="Lu R."/>
            <person name="Zhang X."/>
            <person name="Li P."/>
            <person name="Qiu J."/>
            <person name="Olsen K.M."/>
            <person name="Qiu Y."/>
        </authorList>
    </citation>
    <scope>NUCLEOTIDE SEQUENCE</scope>
    <source>
        <strain evidence="1">NBL</strain>
    </source>
</reference>
<proteinExistence type="predicted"/>
<evidence type="ECO:0000313" key="1">
    <source>
        <dbReference type="EMBL" id="KAK3212433.1"/>
    </source>
</evidence>
<comment type="caution">
    <text evidence="1">The sequence shown here is derived from an EMBL/GenBank/DDBJ whole genome shotgun (WGS) entry which is preliminary data.</text>
</comment>
<accession>A0AAE0AF79</accession>
<sequence length="133" mass="14851">MLAKGLMFMSATIRGKLVRTMLDIGAMHNFIFVDEAKRLSLRITNEECAIIKAANSPAKQVDGTAKGVTVHLSPWSGKLDFSMIPIDDYQVVLGMAFFEQGNTFPLPAAYSPFRWNPCLSHARCYPPYGSRRH</sequence>
<dbReference type="Proteomes" id="UP001281410">
    <property type="component" value="Unassembled WGS sequence"/>
</dbReference>
<dbReference type="Gene3D" id="2.40.70.10">
    <property type="entry name" value="Acid Proteases"/>
    <property type="match status" value="1"/>
</dbReference>
<gene>
    <name evidence="1" type="ORF">Dsin_017139</name>
</gene>
<dbReference type="Pfam" id="PF13975">
    <property type="entry name" value="gag-asp_proteas"/>
    <property type="match status" value="1"/>
</dbReference>
<dbReference type="EMBL" id="JANJYJ010000005">
    <property type="protein sequence ID" value="KAK3212433.1"/>
    <property type="molecule type" value="Genomic_DNA"/>
</dbReference>